<dbReference type="Proteomes" id="UP001139308">
    <property type="component" value="Unassembled WGS sequence"/>
</dbReference>
<accession>A0A9X1UDP0</accession>
<dbReference type="EMBL" id="JAKLJA010000001">
    <property type="protein sequence ID" value="MCG5072295.1"/>
    <property type="molecule type" value="Genomic_DNA"/>
</dbReference>
<dbReference type="AlphaFoldDB" id="A0A9X1UDP0"/>
<reference evidence="1" key="1">
    <citation type="submission" date="2022-01" db="EMBL/GenBank/DDBJ databases">
        <title>Genome sequence and assembly of Parabukholderia sp. RG36.</title>
        <authorList>
            <person name="Chhetri G."/>
        </authorList>
    </citation>
    <scope>NUCLEOTIDE SEQUENCE</scope>
    <source>
        <strain evidence="1">RG36</strain>
    </source>
</reference>
<name>A0A9X1UDP0_9BURK</name>
<evidence type="ECO:0008006" key="3">
    <source>
        <dbReference type="Google" id="ProtNLM"/>
    </source>
</evidence>
<comment type="caution">
    <text evidence="1">The sequence shown here is derived from an EMBL/GenBank/DDBJ whole genome shotgun (WGS) entry which is preliminary data.</text>
</comment>
<dbReference type="RefSeq" id="WP_238462046.1">
    <property type="nucleotide sequence ID" value="NZ_JAKLJA010000001.1"/>
</dbReference>
<sequence>MTLGCAAASQAHAEDFFQVEAGIGGAAYQHGANGLWFQDGFQHRFDLTAPAIEAGFTGDIYQSEHWGISWHADWAWLGTIHTQALATPDDANYNPVTKGCNGKCWPLANYLGSGHDMGILLTLEPHYDYGGWRFGVEGGPYIHRSTWTEDVIGWVPSPDATPMNVSVHNNPKWRLGWVIGASVGYKNFSVSYQYFKNGTPVSSSDHFPSIWSNTHVLMARWRF</sequence>
<protein>
    <recommendedName>
        <fullName evidence="3">Outer membrane protein beta-barrel domain-containing protein</fullName>
    </recommendedName>
</protein>
<evidence type="ECO:0000313" key="1">
    <source>
        <dbReference type="EMBL" id="MCG5072295.1"/>
    </source>
</evidence>
<evidence type="ECO:0000313" key="2">
    <source>
        <dbReference type="Proteomes" id="UP001139308"/>
    </source>
</evidence>
<proteinExistence type="predicted"/>
<organism evidence="1 2">
    <name type="scientific">Paraburkholderia tagetis</name>
    <dbReference type="NCBI Taxonomy" id="2913261"/>
    <lineage>
        <taxon>Bacteria</taxon>
        <taxon>Pseudomonadati</taxon>
        <taxon>Pseudomonadota</taxon>
        <taxon>Betaproteobacteria</taxon>
        <taxon>Burkholderiales</taxon>
        <taxon>Burkholderiaceae</taxon>
        <taxon>Paraburkholderia</taxon>
    </lineage>
</organism>
<keyword evidence="2" id="KW-1185">Reference proteome</keyword>
<gene>
    <name evidence="1" type="ORF">L5014_02770</name>
</gene>